<feature type="repeat" description="TPR" evidence="3">
    <location>
        <begin position="574"/>
        <end position="607"/>
    </location>
</feature>
<accession>A0A2A8D1E2</accession>
<dbReference type="SMART" id="SM00386">
    <property type="entry name" value="HAT"/>
    <property type="match status" value="4"/>
</dbReference>
<dbReference type="Proteomes" id="UP000220102">
    <property type="component" value="Unassembled WGS sequence"/>
</dbReference>
<organism evidence="4 5">
    <name type="scientific">Longibacter salinarum</name>
    <dbReference type="NCBI Taxonomy" id="1850348"/>
    <lineage>
        <taxon>Bacteria</taxon>
        <taxon>Pseudomonadati</taxon>
        <taxon>Rhodothermota</taxon>
        <taxon>Rhodothermia</taxon>
        <taxon>Rhodothermales</taxon>
        <taxon>Salisaetaceae</taxon>
        <taxon>Longibacter</taxon>
    </lineage>
</organism>
<feature type="repeat" description="TPR" evidence="3">
    <location>
        <begin position="471"/>
        <end position="504"/>
    </location>
</feature>
<evidence type="ECO:0000313" key="4">
    <source>
        <dbReference type="EMBL" id="PEN14782.1"/>
    </source>
</evidence>
<dbReference type="InterPro" id="IPR011990">
    <property type="entry name" value="TPR-like_helical_dom_sf"/>
</dbReference>
<dbReference type="Gene3D" id="1.25.40.10">
    <property type="entry name" value="Tetratricopeptide repeat domain"/>
    <property type="match status" value="3"/>
</dbReference>
<feature type="repeat" description="TPR" evidence="3">
    <location>
        <begin position="540"/>
        <end position="573"/>
    </location>
</feature>
<dbReference type="PANTHER" id="PTHR44943:SF8">
    <property type="entry name" value="TPR REPEAT-CONTAINING PROTEIN MJ0263"/>
    <property type="match status" value="1"/>
</dbReference>
<dbReference type="PROSITE" id="PS50293">
    <property type="entry name" value="TPR_REGION"/>
    <property type="match status" value="1"/>
</dbReference>
<gene>
    <name evidence="4" type="ORF">CRI94_00355</name>
</gene>
<dbReference type="PANTHER" id="PTHR44943">
    <property type="entry name" value="CELLULOSE SYNTHASE OPERON PROTEIN C"/>
    <property type="match status" value="1"/>
</dbReference>
<evidence type="ECO:0000256" key="1">
    <source>
        <dbReference type="ARBA" id="ARBA00022737"/>
    </source>
</evidence>
<dbReference type="SUPFAM" id="SSF48452">
    <property type="entry name" value="TPR-like"/>
    <property type="match status" value="2"/>
</dbReference>
<protein>
    <submittedName>
        <fullName evidence="4">Uncharacterized protein</fullName>
    </submittedName>
</protein>
<evidence type="ECO:0000313" key="5">
    <source>
        <dbReference type="Proteomes" id="UP000220102"/>
    </source>
</evidence>
<keyword evidence="1" id="KW-0677">Repeat</keyword>
<feature type="repeat" description="TPR" evidence="3">
    <location>
        <begin position="150"/>
        <end position="183"/>
    </location>
</feature>
<dbReference type="InterPro" id="IPR003107">
    <property type="entry name" value="HAT"/>
</dbReference>
<feature type="repeat" description="TPR" evidence="3">
    <location>
        <begin position="252"/>
        <end position="285"/>
    </location>
</feature>
<sequence>MFSCRHALHSQLADFRYRMTRMTTHRLLSVLVGPLCRLRHSMVVVSLLVGLVVLGVTDPSSARAQGIHRSSSELEDSQTTHARKLFVRGMTRAFLEDYEAAIAYYEQALGLTPDQAPILSALAEAKAAIDDATSALYYAERARDEAPENAAYHRQLAELQQQAGAFESAIRTYERMLKRHPENVDARMNLAQAQIEADQPDAAIKTYETVLEGDTDDPRVHLELLQLYRQVGDTGGIESSLRALMRHRPADQLYPHLLGRFYMEAGRTQEAIQLYENLLRRRPGSINVVMRLASLYRDAGRPAEAESLLQDIVNDADASPDQFVARARSLTDDSEFRIPEDDPELRATAERLLQRALQLDPEHEDALAMLGDLKYETGEYKRAAELLERALQKNPRSPDRWTRAAAALLHAGQARQAADVADEGLLLFPGRASLLRISAYAAMQVGQNSVAASRFQQAIDALDPDQSEIRSQLNGALGLIYTRMKQFSKSDAAYARALDANPEYADAANNYAYSLADRGVHLDRALRLAKRAVRIDSTNASYIDTLGWIYYKKGDLEKAQSTLQEALRTGAASASVYEHFGDVSQALGDAKAAREYWKQALQRAPDRDRVQEKLNALQDD</sequence>
<dbReference type="SMART" id="SM00028">
    <property type="entry name" value="TPR"/>
    <property type="match status" value="10"/>
</dbReference>
<proteinExistence type="predicted"/>
<keyword evidence="2 3" id="KW-0802">TPR repeat</keyword>
<dbReference type="GO" id="GO:0006396">
    <property type="term" value="P:RNA processing"/>
    <property type="evidence" value="ECO:0007669"/>
    <property type="project" value="InterPro"/>
</dbReference>
<evidence type="ECO:0000256" key="2">
    <source>
        <dbReference type="ARBA" id="ARBA00022803"/>
    </source>
</evidence>
<dbReference type="Pfam" id="PF14559">
    <property type="entry name" value="TPR_19"/>
    <property type="match status" value="2"/>
</dbReference>
<name>A0A2A8D1E2_9BACT</name>
<dbReference type="OrthoDB" id="9814220at2"/>
<reference evidence="4 5" key="1">
    <citation type="submission" date="2017-10" db="EMBL/GenBank/DDBJ databases">
        <title>Draft genome of Longibacter Salinarum.</title>
        <authorList>
            <person name="Goh K.M."/>
            <person name="Shamsir M.S."/>
            <person name="Lim S.W."/>
        </authorList>
    </citation>
    <scope>NUCLEOTIDE SEQUENCE [LARGE SCALE GENOMIC DNA]</scope>
    <source>
        <strain evidence="4 5">KCTC 52045</strain>
    </source>
</reference>
<keyword evidence="5" id="KW-1185">Reference proteome</keyword>
<dbReference type="EMBL" id="PDEQ01000001">
    <property type="protein sequence ID" value="PEN14782.1"/>
    <property type="molecule type" value="Genomic_DNA"/>
</dbReference>
<feature type="repeat" description="TPR" evidence="3">
    <location>
        <begin position="364"/>
        <end position="397"/>
    </location>
</feature>
<feature type="repeat" description="TPR" evidence="3">
    <location>
        <begin position="82"/>
        <end position="115"/>
    </location>
</feature>
<dbReference type="Pfam" id="PF12895">
    <property type="entry name" value="ANAPC3"/>
    <property type="match status" value="1"/>
</dbReference>
<dbReference type="Pfam" id="PF13432">
    <property type="entry name" value="TPR_16"/>
    <property type="match status" value="1"/>
</dbReference>
<dbReference type="InterPro" id="IPR051685">
    <property type="entry name" value="Ycf3/AcsC/BcsC/TPR_MFPF"/>
</dbReference>
<dbReference type="PROSITE" id="PS50005">
    <property type="entry name" value="TPR"/>
    <property type="match status" value="7"/>
</dbReference>
<evidence type="ECO:0000256" key="3">
    <source>
        <dbReference type="PROSITE-ProRule" id="PRU00339"/>
    </source>
</evidence>
<comment type="caution">
    <text evidence="4">The sequence shown here is derived from an EMBL/GenBank/DDBJ whole genome shotgun (WGS) entry which is preliminary data.</text>
</comment>
<dbReference type="InterPro" id="IPR019734">
    <property type="entry name" value="TPR_rpt"/>
</dbReference>
<dbReference type="AlphaFoldDB" id="A0A2A8D1E2"/>
<dbReference type="Pfam" id="PF13181">
    <property type="entry name" value="TPR_8"/>
    <property type="match status" value="3"/>
</dbReference>